<dbReference type="Pfam" id="PF05119">
    <property type="entry name" value="Terminase_4"/>
    <property type="match status" value="1"/>
</dbReference>
<dbReference type="PATRIC" id="fig|1265822.4.peg.1130"/>
<protein>
    <submittedName>
        <fullName evidence="1">Uncharacterized protein</fullName>
    </submittedName>
</protein>
<reference evidence="1 2" key="1">
    <citation type="submission" date="2012-12" db="EMBL/GenBank/DDBJ databases">
        <title>Novel taxa of Listeriaceae from agricultural environments in the United States.</title>
        <authorList>
            <person name="den Bakker H.C."/>
            <person name="Allred A."/>
            <person name="Warchocki S."/>
            <person name="Wright E.M."/>
            <person name="Burrell A."/>
            <person name="Nightingale K.K."/>
            <person name="Kephart D."/>
            <person name="Wiedmann M."/>
        </authorList>
    </citation>
    <scope>NUCLEOTIDE SEQUENCE [LARGE SCALE GENOMIC DNA]</scope>
    <source>
        <strain evidence="1 2">FSL S10-1203</strain>
    </source>
</reference>
<organism evidence="1 2">
    <name type="scientific">Listeria fleischmannii FSL S10-1203</name>
    <dbReference type="NCBI Taxonomy" id="1265822"/>
    <lineage>
        <taxon>Bacteria</taxon>
        <taxon>Bacillati</taxon>
        <taxon>Bacillota</taxon>
        <taxon>Bacilli</taxon>
        <taxon>Bacillales</taxon>
        <taxon>Listeriaceae</taxon>
        <taxon>Listeria</taxon>
    </lineage>
</organism>
<dbReference type="AlphaFoldDB" id="W7E025"/>
<dbReference type="RefSeq" id="WP_036062793.1">
    <property type="nucleotide sequence ID" value="NZ_AODM01000016.1"/>
</dbReference>
<dbReference type="Proteomes" id="UP000019241">
    <property type="component" value="Unassembled WGS sequence"/>
</dbReference>
<dbReference type="EMBL" id="AODM01000016">
    <property type="protein sequence ID" value="EUJ59546.1"/>
    <property type="molecule type" value="Genomic_DNA"/>
</dbReference>
<evidence type="ECO:0000313" key="2">
    <source>
        <dbReference type="Proteomes" id="UP000019241"/>
    </source>
</evidence>
<evidence type="ECO:0000313" key="1">
    <source>
        <dbReference type="EMBL" id="EUJ59546.1"/>
    </source>
</evidence>
<accession>W7E025</accession>
<comment type="caution">
    <text evidence="1">The sequence shown here is derived from an EMBL/GenBank/DDBJ whole genome shotgun (WGS) entry which is preliminary data.</text>
</comment>
<sequence>MKKSRKNFFQKWNKKSAVDKEKVNRYLNLLAIFYQLDQSIEEKGVMVETVNATQVFLKPNPAIAEKNKINASLIALGKDLELSQPPPKKRSGKVEL</sequence>
<dbReference type="InterPro" id="IPR006448">
    <property type="entry name" value="Phage_term_ssu_P27"/>
</dbReference>
<gene>
    <name evidence="1" type="ORF">MCOL2_05560</name>
</gene>
<proteinExistence type="predicted"/>
<name>W7E025_9LIST</name>